<dbReference type="RefSeq" id="WP_147145238.1">
    <property type="nucleotide sequence ID" value="NZ_BKAJ01000004.1"/>
</dbReference>
<comment type="caution">
    <text evidence="2">The sequence shown here is derived from an EMBL/GenBank/DDBJ whole genome shotgun (WGS) entry which is preliminary data.</text>
</comment>
<evidence type="ECO:0000256" key="1">
    <source>
        <dbReference type="SAM" id="SignalP"/>
    </source>
</evidence>
<name>A0A512N343_9HYPH</name>
<accession>A0A512N343</accession>
<keyword evidence="1" id="KW-0732">Signal</keyword>
<dbReference type="Proteomes" id="UP000321058">
    <property type="component" value="Unassembled WGS sequence"/>
</dbReference>
<sequence>MKRSVIAAAIAATLITGPTFGQTAIQAGLWETTDKTTLEGVQPMPATSKRVCIKGGEATLERLLYPTPDDFAKHGCTFSPGPKQPGIFKATTVCPSTAETPGVTAEAEISYKPDSYEGLGQLTVKDKAGTTVKGSSVLSGKRVGDC</sequence>
<evidence type="ECO:0000313" key="3">
    <source>
        <dbReference type="Proteomes" id="UP000321058"/>
    </source>
</evidence>
<organism evidence="2 3">
    <name type="scientific">Reyranella soli</name>
    <dbReference type="NCBI Taxonomy" id="1230389"/>
    <lineage>
        <taxon>Bacteria</taxon>
        <taxon>Pseudomonadati</taxon>
        <taxon>Pseudomonadota</taxon>
        <taxon>Alphaproteobacteria</taxon>
        <taxon>Hyphomicrobiales</taxon>
        <taxon>Reyranellaceae</taxon>
        <taxon>Reyranella</taxon>
    </lineage>
</organism>
<keyword evidence="3" id="KW-1185">Reference proteome</keyword>
<evidence type="ECO:0008006" key="4">
    <source>
        <dbReference type="Google" id="ProtNLM"/>
    </source>
</evidence>
<dbReference type="EMBL" id="BKAJ01000004">
    <property type="protein sequence ID" value="GEP53021.1"/>
    <property type="molecule type" value="Genomic_DNA"/>
</dbReference>
<reference evidence="2 3" key="1">
    <citation type="submission" date="2019-07" db="EMBL/GenBank/DDBJ databases">
        <title>Whole genome shotgun sequence of Reyranella soli NBRC 108950.</title>
        <authorList>
            <person name="Hosoyama A."/>
            <person name="Uohara A."/>
            <person name="Ohji S."/>
            <person name="Ichikawa N."/>
        </authorList>
    </citation>
    <scope>NUCLEOTIDE SEQUENCE [LARGE SCALE GENOMIC DNA]</scope>
    <source>
        <strain evidence="2 3">NBRC 108950</strain>
    </source>
</reference>
<dbReference type="InterPro" id="IPR022061">
    <property type="entry name" value="DUF3617"/>
</dbReference>
<gene>
    <name evidence="2" type="ORF">RSO01_01870</name>
</gene>
<evidence type="ECO:0000313" key="2">
    <source>
        <dbReference type="EMBL" id="GEP53021.1"/>
    </source>
</evidence>
<dbReference type="Pfam" id="PF12276">
    <property type="entry name" value="DUF3617"/>
    <property type="match status" value="1"/>
</dbReference>
<dbReference type="OrthoDB" id="7375529at2"/>
<feature type="chain" id="PRO_5021774284" description="DUF3617 domain-containing protein" evidence="1">
    <location>
        <begin position="22"/>
        <end position="146"/>
    </location>
</feature>
<proteinExistence type="predicted"/>
<dbReference type="AlphaFoldDB" id="A0A512N343"/>
<protein>
    <recommendedName>
        <fullName evidence="4">DUF3617 domain-containing protein</fullName>
    </recommendedName>
</protein>
<feature type="signal peptide" evidence="1">
    <location>
        <begin position="1"/>
        <end position="21"/>
    </location>
</feature>